<accession>A0A1N6RSB7</accession>
<dbReference type="Proteomes" id="UP000186819">
    <property type="component" value="Unassembled WGS sequence"/>
</dbReference>
<evidence type="ECO:0000313" key="2">
    <source>
        <dbReference type="Proteomes" id="UP000186819"/>
    </source>
</evidence>
<gene>
    <name evidence="1" type="ORF">SAMN05421829_103346</name>
</gene>
<dbReference type="EMBL" id="FTMD01000003">
    <property type="protein sequence ID" value="SIQ31671.1"/>
    <property type="molecule type" value="Genomic_DNA"/>
</dbReference>
<keyword evidence="2" id="KW-1185">Reference proteome</keyword>
<name>A0A1N6RSB7_9RHOO</name>
<sequence>MLGGCAVVAVADAAVTVVATTVKVGAKVVGAGVDAVIPDDDDDEDAKKE</sequence>
<dbReference type="AlphaFoldDB" id="A0A1N6RSB7"/>
<evidence type="ECO:0000313" key="1">
    <source>
        <dbReference type="EMBL" id="SIQ31671.1"/>
    </source>
</evidence>
<reference evidence="2" key="1">
    <citation type="submission" date="2017-01" db="EMBL/GenBank/DDBJ databases">
        <authorList>
            <person name="Varghese N."/>
            <person name="Submissions S."/>
        </authorList>
    </citation>
    <scope>NUCLEOTIDE SEQUENCE [LARGE SCALE GENOMIC DNA]</scope>
    <source>
        <strain evidence="2">ATCC 51758</strain>
    </source>
</reference>
<proteinExistence type="predicted"/>
<protein>
    <submittedName>
        <fullName evidence="1">Uncharacterized protein</fullName>
    </submittedName>
</protein>
<dbReference type="NCBIfam" id="NF038104">
    <property type="entry name" value="lipo_NF038104"/>
    <property type="match status" value="1"/>
</dbReference>
<organism evidence="1 2">
    <name type="scientific">Aromatoleum tolulyticum</name>
    <dbReference type="NCBI Taxonomy" id="34027"/>
    <lineage>
        <taxon>Bacteria</taxon>
        <taxon>Pseudomonadati</taxon>
        <taxon>Pseudomonadota</taxon>
        <taxon>Betaproteobacteria</taxon>
        <taxon>Rhodocyclales</taxon>
        <taxon>Rhodocyclaceae</taxon>
        <taxon>Aromatoleum</taxon>
    </lineage>
</organism>